<evidence type="ECO:0000313" key="2">
    <source>
        <dbReference type="Proteomes" id="UP000317243"/>
    </source>
</evidence>
<evidence type="ECO:0000313" key="1">
    <source>
        <dbReference type="EMBL" id="TWT43570.1"/>
    </source>
</evidence>
<gene>
    <name evidence="1" type="ORF">KOR42_44500</name>
</gene>
<sequence>MVLVTCNRMLLMLGMGFAFWSSVLVENLCAKQDFALSGHALAKSVSINIRLKEAGRLTNSVEPCGTKIVYVEGYGPAGELAQWLASRTEIEELNLICICFVESDIQAILSLPKLTHLNFRGCRLTFDQLNKLKAHRSRPTIELTGVVLLSE</sequence>
<keyword evidence="2" id="KW-1185">Reference proteome</keyword>
<dbReference type="OrthoDB" id="9995393at2"/>
<name>A0A5C5VYQ2_9PLAN</name>
<dbReference type="AlphaFoldDB" id="A0A5C5VYQ2"/>
<organism evidence="1 2">
    <name type="scientific">Thalassoglobus neptunius</name>
    <dbReference type="NCBI Taxonomy" id="1938619"/>
    <lineage>
        <taxon>Bacteria</taxon>
        <taxon>Pseudomonadati</taxon>
        <taxon>Planctomycetota</taxon>
        <taxon>Planctomycetia</taxon>
        <taxon>Planctomycetales</taxon>
        <taxon>Planctomycetaceae</taxon>
        <taxon>Thalassoglobus</taxon>
    </lineage>
</organism>
<reference evidence="1 2" key="1">
    <citation type="submission" date="2019-02" db="EMBL/GenBank/DDBJ databases">
        <title>Deep-cultivation of Planctomycetes and their phenomic and genomic characterization uncovers novel biology.</title>
        <authorList>
            <person name="Wiegand S."/>
            <person name="Jogler M."/>
            <person name="Boedeker C."/>
            <person name="Pinto D."/>
            <person name="Vollmers J."/>
            <person name="Rivas-Marin E."/>
            <person name="Kohn T."/>
            <person name="Peeters S.H."/>
            <person name="Heuer A."/>
            <person name="Rast P."/>
            <person name="Oberbeckmann S."/>
            <person name="Bunk B."/>
            <person name="Jeske O."/>
            <person name="Meyerdierks A."/>
            <person name="Storesund J.E."/>
            <person name="Kallscheuer N."/>
            <person name="Luecker S."/>
            <person name="Lage O.M."/>
            <person name="Pohl T."/>
            <person name="Merkel B.J."/>
            <person name="Hornburger P."/>
            <person name="Mueller R.-W."/>
            <person name="Bruemmer F."/>
            <person name="Labrenz M."/>
            <person name="Spormann A.M."/>
            <person name="Op Den Camp H."/>
            <person name="Overmann J."/>
            <person name="Amann R."/>
            <person name="Jetten M.S.M."/>
            <person name="Mascher T."/>
            <person name="Medema M.H."/>
            <person name="Devos D.P."/>
            <person name="Kaster A.-K."/>
            <person name="Ovreas L."/>
            <person name="Rohde M."/>
            <person name="Galperin M.Y."/>
            <person name="Jogler C."/>
        </authorList>
    </citation>
    <scope>NUCLEOTIDE SEQUENCE [LARGE SCALE GENOMIC DNA]</scope>
    <source>
        <strain evidence="1 2">KOR42</strain>
    </source>
</reference>
<dbReference type="SUPFAM" id="SSF52047">
    <property type="entry name" value="RNI-like"/>
    <property type="match status" value="1"/>
</dbReference>
<dbReference type="RefSeq" id="WP_146511806.1">
    <property type="nucleotide sequence ID" value="NZ_SIHI01000031.1"/>
</dbReference>
<evidence type="ECO:0008006" key="3">
    <source>
        <dbReference type="Google" id="ProtNLM"/>
    </source>
</evidence>
<comment type="caution">
    <text evidence="1">The sequence shown here is derived from an EMBL/GenBank/DDBJ whole genome shotgun (WGS) entry which is preliminary data.</text>
</comment>
<dbReference type="Proteomes" id="UP000317243">
    <property type="component" value="Unassembled WGS sequence"/>
</dbReference>
<proteinExistence type="predicted"/>
<protein>
    <recommendedName>
        <fullName evidence="3">Leucine Rich repeats (2 copies)</fullName>
    </recommendedName>
</protein>
<accession>A0A5C5VYQ2</accession>
<dbReference type="EMBL" id="SIHI01000031">
    <property type="protein sequence ID" value="TWT43570.1"/>
    <property type="molecule type" value="Genomic_DNA"/>
</dbReference>